<keyword evidence="3" id="KW-0418">Kinase</keyword>
<dbReference type="PROSITE" id="PS50001">
    <property type="entry name" value="SH2"/>
    <property type="match status" value="1"/>
</dbReference>
<dbReference type="AlphaFoldDB" id="A0A3S3P4L6"/>
<evidence type="ECO:0000256" key="1">
    <source>
        <dbReference type="PROSITE-ProRule" id="PRU00191"/>
    </source>
</evidence>
<dbReference type="GO" id="GO:0016301">
    <property type="term" value="F:kinase activity"/>
    <property type="evidence" value="ECO:0007669"/>
    <property type="project" value="UniProtKB-KW"/>
</dbReference>
<dbReference type="InterPro" id="IPR036860">
    <property type="entry name" value="SH2_dom_sf"/>
</dbReference>
<evidence type="ECO:0000313" key="3">
    <source>
        <dbReference type="EMBL" id="RWS12017.1"/>
    </source>
</evidence>
<comment type="caution">
    <text evidence="3">The sequence shown here is derived from an EMBL/GenBank/DDBJ whole genome shotgun (WGS) entry which is preliminary data.</text>
</comment>
<sequence>MSEMIGTIGEEAPLYYYGNISRETAEYILWERGCFDGMFLLRDSNSDYVLSLCHHKRLVASF</sequence>
<name>A0A3S3P4L6_9ACAR</name>
<dbReference type="STRING" id="1965070.A0A3S3P4L6"/>
<dbReference type="InterPro" id="IPR000980">
    <property type="entry name" value="SH2"/>
</dbReference>
<proteinExistence type="predicted"/>
<dbReference type="Proteomes" id="UP000285301">
    <property type="component" value="Unassembled WGS sequence"/>
</dbReference>
<protein>
    <submittedName>
        <fullName evidence="3">Tyrosine-protein kinase SYK-like protein</fullName>
    </submittedName>
</protein>
<dbReference type="OrthoDB" id="10003345at2759"/>
<evidence type="ECO:0000313" key="4">
    <source>
        <dbReference type="Proteomes" id="UP000285301"/>
    </source>
</evidence>
<dbReference type="Pfam" id="PF00017">
    <property type="entry name" value="SH2"/>
    <property type="match status" value="1"/>
</dbReference>
<reference evidence="3 4" key="1">
    <citation type="journal article" date="2018" name="Gigascience">
        <title>Genomes of trombidid mites reveal novel predicted allergens and laterally-transferred genes associated with secondary metabolism.</title>
        <authorList>
            <person name="Dong X."/>
            <person name="Chaisiri K."/>
            <person name="Xia D."/>
            <person name="Armstrong S.D."/>
            <person name="Fang Y."/>
            <person name="Donnelly M.J."/>
            <person name="Kadowaki T."/>
            <person name="McGarry J.W."/>
            <person name="Darby A.C."/>
            <person name="Makepeace B.L."/>
        </authorList>
    </citation>
    <scope>NUCLEOTIDE SEQUENCE [LARGE SCALE GENOMIC DNA]</scope>
    <source>
        <strain evidence="3">UoL-WK</strain>
    </source>
</reference>
<keyword evidence="4" id="KW-1185">Reference proteome</keyword>
<keyword evidence="1" id="KW-0727">SH2 domain</keyword>
<dbReference type="Gene3D" id="3.30.505.10">
    <property type="entry name" value="SH2 domain"/>
    <property type="match status" value="1"/>
</dbReference>
<keyword evidence="3" id="KW-0808">Transferase</keyword>
<dbReference type="SUPFAM" id="SSF55550">
    <property type="entry name" value="SH2 domain"/>
    <property type="match status" value="1"/>
</dbReference>
<evidence type="ECO:0000259" key="2">
    <source>
        <dbReference type="PROSITE" id="PS50001"/>
    </source>
</evidence>
<accession>A0A3S3P4L6</accession>
<gene>
    <name evidence="3" type="ORF">B4U79_18028</name>
</gene>
<organism evidence="3 4">
    <name type="scientific">Dinothrombium tinctorium</name>
    <dbReference type="NCBI Taxonomy" id="1965070"/>
    <lineage>
        <taxon>Eukaryota</taxon>
        <taxon>Metazoa</taxon>
        <taxon>Ecdysozoa</taxon>
        <taxon>Arthropoda</taxon>
        <taxon>Chelicerata</taxon>
        <taxon>Arachnida</taxon>
        <taxon>Acari</taxon>
        <taxon>Acariformes</taxon>
        <taxon>Trombidiformes</taxon>
        <taxon>Prostigmata</taxon>
        <taxon>Anystina</taxon>
        <taxon>Parasitengona</taxon>
        <taxon>Trombidioidea</taxon>
        <taxon>Trombidiidae</taxon>
        <taxon>Dinothrombium</taxon>
    </lineage>
</organism>
<dbReference type="EMBL" id="NCKU01001483">
    <property type="protein sequence ID" value="RWS12017.1"/>
    <property type="molecule type" value="Genomic_DNA"/>
</dbReference>
<feature type="domain" description="SH2" evidence="2">
    <location>
        <begin position="15"/>
        <end position="62"/>
    </location>
</feature>